<dbReference type="GO" id="GO:0004843">
    <property type="term" value="F:cysteine-type deubiquitinase activity"/>
    <property type="evidence" value="ECO:0007669"/>
    <property type="project" value="UniProtKB-EC"/>
</dbReference>
<dbReference type="InterPro" id="IPR038765">
    <property type="entry name" value="Papain-like_cys_pep_sf"/>
</dbReference>
<organism evidence="16 17">
    <name type="scientific">Penstemon smallii</name>
    <dbReference type="NCBI Taxonomy" id="265156"/>
    <lineage>
        <taxon>Eukaryota</taxon>
        <taxon>Viridiplantae</taxon>
        <taxon>Streptophyta</taxon>
        <taxon>Embryophyta</taxon>
        <taxon>Tracheophyta</taxon>
        <taxon>Spermatophyta</taxon>
        <taxon>Magnoliopsida</taxon>
        <taxon>eudicotyledons</taxon>
        <taxon>Gunneridae</taxon>
        <taxon>Pentapetalae</taxon>
        <taxon>asterids</taxon>
        <taxon>lamiids</taxon>
        <taxon>Lamiales</taxon>
        <taxon>Plantaginaceae</taxon>
        <taxon>Cheloneae</taxon>
        <taxon>Penstemon</taxon>
    </lineage>
</organism>
<dbReference type="GO" id="GO:0006508">
    <property type="term" value="P:proteolysis"/>
    <property type="evidence" value="ECO:0007669"/>
    <property type="project" value="UniProtKB-KW"/>
</dbReference>
<dbReference type="InterPro" id="IPR002893">
    <property type="entry name" value="Znf_MYND"/>
</dbReference>
<dbReference type="GO" id="GO:0008270">
    <property type="term" value="F:zinc ion binding"/>
    <property type="evidence" value="ECO:0007669"/>
    <property type="project" value="UniProtKB-KW"/>
</dbReference>
<dbReference type="PROSITE" id="PS50865">
    <property type="entry name" value="ZF_MYND_2"/>
    <property type="match status" value="1"/>
</dbReference>
<accession>A0ABD3T1Q8</accession>
<dbReference type="InterPro" id="IPR001394">
    <property type="entry name" value="Peptidase_C19_UCH"/>
</dbReference>
<sequence>MLLERDLGLLYSAVASAAAVVVGLLAVRWKWRRMLMRREEIRRRMAFASEEAARAELEETSEYSRYGYGVSEEAEVVEEEATVGFGSSPGRQIQQYPCEVCFCPTTTRCKQCKSVHYCSGKCQIIHWRQGHKEKCHSLSTDRNTDTGVHSFPKKSKQYETESTSNAIGIGKRHITNPTESSSGEPMLSSPTLHVLSGKNDTEVDTEDYVKGTDMNLEASVNTLLGEYSSSNISSDTSAASDSNLDDLNKYSRQSISTNMSSMKPLLQEQPIFANPDNGAAVSSVSNMLKSGCIGTDEQSENITSSNRSGAGSEEHSLSEPSTPSSGFWEGTVEPIRTKIDALDNLDDAKMLNHRSSCFSSSGTINVSAEVLGSKMNKFMEDAPRSVTSIPKKSTAEAASSEVNEDGLKFAEPSFFSCELSNNISVSNASVKCISKMEEAKLSSSSSSHDHRKPKGHVPSKDVEVSSLQSLSPKPGDNEIDGTNDISKNGKCLVIDSREVRASEAQLSSSTCTSDLDVHSVENERVCRVAAAYLENSGHERNSRSKTNLSARKDVDQLRPSHFIGRGSLGAGNVLTGRYEASFSYELFVKLYNWKKVELFPRGLLNCGNSCYANAVLQCLTFTPPLTAYFLQGLHSNACENKEWCFTCEFETLVKKAKEGYSPLSPARIISKLQRLGSHLGNGKEEDAHEFLRYAIDAMQFICVKEARNNVPSSLGEETTLMGLTFGGYLRSKIECMRCGSKSEQHERIMDLTVEIGGDIGTLEDALCQFTRSEILDGENKYHCGRCKSYEKAKKKLRILDAPNVLTIALKRYQSGKFGKLNKAVKFPEILNIAPYMSGTSDKSPIYALYGVVVHLDIMNASFSGHYVCYIKNNLGRWFQADDSTVQAVDLGKVLSKGAYMLLYARCSPRAPRLLRKTKSPICKSKSHPAEPWDNQTCNDCFYLNRTRSYNPSGKANSEDDSSSEHSSTFFSEAGSHSTESSTRESTSTDESFDQMLGDLRNYLRRPGRNSSDSDTSSPSSSPSPLHLRHSPLADLDRYSSDAETSGSCLANASSNKDCDGFWTRTCNKTGPDSEELVGSRSCRVNESCRLSRNNSHGDSARGVYLRTMMGRMD</sequence>
<keyword evidence="17" id="KW-1185">Reference proteome</keyword>
<keyword evidence="9" id="KW-0788">Thiol protease</keyword>
<feature type="region of interest" description="Disordered" evidence="12">
    <location>
        <begin position="140"/>
        <end position="202"/>
    </location>
</feature>
<dbReference type="PANTHER" id="PTHR24006">
    <property type="entry name" value="UBIQUITIN CARBOXYL-TERMINAL HYDROLASE"/>
    <property type="match status" value="1"/>
</dbReference>
<feature type="compositionally biased region" description="Low complexity" evidence="12">
    <location>
        <begin position="964"/>
        <end position="989"/>
    </location>
</feature>
<evidence type="ECO:0000256" key="13">
    <source>
        <dbReference type="SAM" id="Phobius"/>
    </source>
</evidence>
<comment type="caution">
    <text evidence="16">The sequence shown here is derived from an EMBL/GenBank/DDBJ whole genome shotgun (WGS) entry which is preliminary data.</text>
</comment>
<dbReference type="Pfam" id="PF01753">
    <property type="entry name" value="zf-MYND"/>
    <property type="match status" value="1"/>
</dbReference>
<dbReference type="PROSITE" id="PS00972">
    <property type="entry name" value="USP_1"/>
    <property type="match status" value="1"/>
</dbReference>
<evidence type="ECO:0000256" key="8">
    <source>
        <dbReference type="ARBA" id="ARBA00022801"/>
    </source>
</evidence>
<evidence type="ECO:0000256" key="9">
    <source>
        <dbReference type="ARBA" id="ARBA00022807"/>
    </source>
</evidence>
<keyword evidence="8" id="KW-0378">Hydrolase</keyword>
<keyword evidence="5" id="KW-0479">Metal-binding</keyword>
<evidence type="ECO:0000313" key="17">
    <source>
        <dbReference type="Proteomes" id="UP001634393"/>
    </source>
</evidence>
<feature type="compositionally biased region" description="Polar residues" evidence="12">
    <location>
        <begin position="175"/>
        <end position="191"/>
    </location>
</feature>
<evidence type="ECO:0000256" key="3">
    <source>
        <dbReference type="ARBA" id="ARBA00012759"/>
    </source>
</evidence>
<feature type="region of interest" description="Disordered" evidence="12">
    <location>
        <begin position="441"/>
        <end position="483"/>
    </location>
</feature>
<evidence type="ECO:0000256" key="10">
    <source>
        <dbReference type="ARBA" id="ARBA00022833"/>
    </source>
</evidence>
<dbReference type="PROSITE" id="PS01360">
    <property type="entry name" value="ZF_MYND_1"/>
    <property type="match status" value="1"/>
</dbReference>
<evidence type="ECO:0000256" key="6">
    <source>
        <dbReference type="ARBA" id="ARBA00022771"/>
    </source>
</evidence>
<evidence type="ECO:0000259" key="14">
    <source>
        <dbReference type="PROSITE" id="PS50235"/>
    </source>
</evidence>
<feature type="compositionally biased region" description="Low complexity" evidence="12">
    <location>
        <begin position="1010"/>
        <end position="1024"/>
    </location>
</feature>
<dbReference type="FunFam" id="3.90.70.10:FF:000026">
    <property type="entry name" value="Ubiquitin carboxyl-terminal hydrolase 15"/>
    <property type="match status" value="1"/>
</dbReference>
<keyword evidence="13" id="KW-0812">Transmembrane</keyword>
<evidence type="ECO:0000256" key="7">
    <source>
        <dbReference type="ARBA" id="ARBA00022786"/>
    </source>
</evidence>
<feature type="region of interest" description="Disordered" evidence="12">
    <location>
        <begin position="951"/>
        <end position="1029"/>
    </location>
</feature>
<feature type="domain" description="USP" evidence="14">
    <location>
        <begin position="601"/>
        <end position="906"/>
    </location>
</feature>
<dbReference type="PROSITE" id="PS50235">
    <property type="entry name" value="USP_3"/>
    <property type="match status" value="1"/>
</dbReference>
<keyword evidence="6 11" id="KW-0863">Zinc-finger</keyword>
<dbReference type="SUPFAM" id="SSF144232">
    <property type="entry name" value="HIT/MYND zinc finger-like"/>
    <property type="match status" value="1"/>
</dbReference>
<keyword evidence="7" id="KW-0833">Ubl conjugation pathway</keyword>
<dbReference type="InterPro" id="IPR018200">
    <property type="entry name" value="USP_CS"/>
</dbReference>
<evidence type="ECO:0000256" key="2">
    <source>
        <dbReference type="ARBA" id="ARBA00009085"/>
    </source>
</evidence>
<evidence type="ECO:0000256" key="1">
    <source>
        <dbReference type="ARBA" id="ARBA00000707"/>
    </source>
</evidence>
<dbReference type="Pfam" id="PF00443">
    <property type="entry name" value="UCH"/>
    <property type="match status" value="1"/>
</dbReference>
<protein>
    <recommendedName>
        <fullName evidence="3">ubiquitinyl hydrolase 1</fullName>
        <ecNumber evidence="3">3.4.19.12</ecNumber>
    </recommendedName>
</protein>
<feature type="compositionally biased region" description="Polar residues" evidence="12">
    <location>
        <begin position="300"/>
        <end position="309"/>
    </location>
</feature>
<dbReference type="SUPFAM" id="SSF54001">
    <property type="entry name" value="Cysteine proteinases"/>
    <property type="match status" value="1"/>
</dbReference>
<feature type="region of interest" description="Disordered" evidence="12">
    <location>
        <begin position="292"/>
        <end position="329"/>
    </location>
</feature>
<dbReference type="EMBL" id="JBJXBP010000005">
    <property type="protein sequence ID" value="KAL3830398.1"/>
    <property type="molecule type" value="Genomic_DNA"/>
</dbReference>
<reference evidence="16 17" key="1">
    <citation type="submission" date="2024-12" db="EMBL/GenBank/DDBJ databases">
        <title>The unique morphological basis and parallel evolutionary history of personate flowers in Penstemon.</title>
        <authorList>
            <person name="Depatie T.H."/>
            <person name="Wessinger C.A."/>
        </authorList>
    </citation>
    <scope>NUCLEOTIDE SEQUENCE [LARGE SCALE GENOMIC DNA]</scope>
    <source>
        <strain evidence="16">WTNN_2</strain>
        <tissue evidence="16">Leaf</tissue>
    </source>
</reference>
<dbReference type="AlphaFoldDB" id="A0ABD3T1Q8"/>
<evidence type="ECO:0000256" key="12">
    <source>
        <dbReference type="SAM" id="MobiDB-lite"/>
    </source>
</evidence>
<gene>
    <name evidence="16" type="ORF">ACJIZ3_019200</name>
</gene>
<keyword evidence="13" id="KW-1133">Transmembrane helix</keyword>
<evidence type="ECO:0000313" key="16">
    <source>
        <dbReference type="EMBL" id="KAL3830398.1"/>
    </source>
</evidence>
<evidence type="ECO:0000256" key="11">
    <source>
        <dbReference type="PROSITE-ProRule" id="PRU00134"/>
    </source>
</evidence>
<keyword evidence="13" id="KW-0472">Membrane</keyword>
<dbReference type="EC" id="3.4.19.12" evidence="3"/>
<dbReference type="PANTHER" id="PTHR24006:SF874">
    <property type="entry name" value="UBIQUITIN CARBOXYL-TERMINAL HYDROLASE 16"/>
    <property type="match status" value="1"/>
</dbReference>
<name>A0ABD3T1Q8_9LAMI</name>
<feature type="transmembrane region" description="Helical" evidence="13">
    <location>
        <begin position="6"/>
        <end position="27"/>
    </location>
</feature>
<keyword evidence="10" id="KW-0862">Zinc</keyword>
<evidence type="ECO:0000256" key="4">
    <source>
        <dbReference type="ARBA" id="ARBA00022670"/>
    </source>
</evidence>
<dbReference type="FunFam" id="6.10.140.2220:FF:000006">
    <property type="entry name" value="Ubiquitin carboxyl-terminal hydrolase 15"/>
    <property type="match status" value="1"/>
</dbReference>
<comment type="catalytic activity">
    <reaction evidence="1">
        <text>Thiol-dependent hydrolysis of ester, thioester, amide, peptide and isopeptide bonds formed by the C-terminal Gly of ubiquitin (a 76-residue protein attached to proteins as an intracellular targeting signal).</text>
        <dbReference type="EC" id="3.4.19.12"/>
    </reaction>
</comment>
<dbReference type="InterPro" id="IPR028889">
    <property type="entry name" value="USP"/>
</dbReference>
<dbReference type="Gene3D" id="6.10.140.2220">
    <property type="match status" value="1"/>
</dbReference>
<evidence type="ECO:0000259" key="15">
    <source>
        <dbReference type="PROSITE" id="PS50865"/>
    </source>
</evidence>
<proteinExistence type="inferred from homology"/>
<comment type="similarity">
    <text evidence="2">Belongs to the peptidase C19 family.</text>
</comment>
<feature type="domain" description="MYND-type" evidence="15">
    <location>
        <begin position="98"/>
        <end position="135"/>
    </location>
</feature>
<dbReference type="Proteomes" id="UP001634393">
    <property type="component" value="Unassembled WGS sequence"/>
</dbReference>
<keyword evidence="4" id="KW-0645">Protease</keyword>
<dbReference type="InterPro" id="IPR050164">
    <property type="entry name" value="Peptidase_C19"/>
</dbReference>
<evidence type="ECO:0000256" key="5">
    <source>
        <dbReference type="ARBA" id="ARBA00022723"/>
    </source>
</evidence>
<dbReference type="Gene3D" id="3.90.70.10">
    <property type="entry name" value="Cysteine proteinases"/>
    <property type="match status" value="1"/>
</dbReference>